<feature type="compositionally biased region" description="Polar residues" evidence="1">
    <location>
        <begin position="195"/>
        <end position="226"/>
    </location>
</feature>
<evidence type="ECO:0000313" key="4">
    <source>
        <dbReference type="EMBL" id="RKO99143.1"/>
    </source>
</evidence>
<accession>A0A4P9WYX7</accession>
<feature type="transmembrane region" description="Helical" evidence="2">
    <location>
        <begin position="278"/>
        <end position="303"/>
    </location>
</feature>
<evidence type="ECO:0000256" key="1">
    <source>
        <dbReference type="SAM" id="MobiDB-lite"/>
    </source>
</evidence>
<dbReference type="SUPFAM" id="SSF48097">
    <property type="entry name" value="Regulator of G-protein signaling, RGS"/>
    <property type="match status" value="1"/>
</dbReference>
<name>A0A4P9WYX7_9FUNG</name>
<dbReference type="Proteomes" id="UP000274922">
    <property type="component" value="Unassembled WGS sequence"/>
</dbReference>
<feature type="region of interest" description="Disordered" evidence="1">
    <location>
        <begin position="193"/>
        <end position="226"/>
    </location>
</feature>
<reference evidence="3" key="3">
    <citation type="submission" date="2018-08" db="EMBL/GenBank/DDBJ databases">
        <title>Leveraging single-cell genomics to expand the Fungal Tree of Life.</title>
        <authorList>
            <consortium name="DOE Joint Genome Institute"/>
            <person name="Ahrendt S.R."/>
            <person name="Quandt C.A."/>
            <person name="Ciobanu D."/>
            <person name="Clum A."/>
            <person name="Salamov A."/>
            <person name="Andreopoulos B."/>
            <person name="Cheng J.-F."/>
            <person name="Woyke T."/>
            <person name="Pelin A."/>
            <person name="Henrissat B."/>
            <person name="Reynolds N."/>
            <person name="Benny G.L."/>
            <person name="Smith M.E."/>
            <person name="James T.Y."/>
            <person name="Grigoriev I.V."/>
        </authorList>
    </citation>
    <scope>NUCLEOTIDE SEQUENCE</scope>
    <source>
        <strain evidence="3">ATCC 52028</strain>
    </source>
</reference>
<dbReference type="EMBL" id="ML014315">
    <property type="protein sequence ID" value="RKO99143.1"/>
    <property type="molecule type" value="Genomic_DNA"/>
</dbReference>
<keyword evidence="6" id="KW-1185">Reference proteome</keyword>
<feature type="transmembrane region" description="Helical" evidence="2">
    <location>
        <begin position="315"/>
        <end position="332"/>
    </location>
</feature>
<gene>
    <name evidence="3" type="ORF">CAUPRSCDRAFT_10754</name>
    <name evidence="4" type="ORF">CXG81DRAFT_20736</name>
</gene>
<reference evidence="5 6" key="1">
    <citation type="journal article" date="2018" name="Nat. Microbiol.">
        <title>Leveraging single-cell genomics to expand the fungal tree of life.</title>
        <authorList>
            <person name="Ahrendt S.R."/>
            <person name="Quandt C.A."/>
            <person name="Ciobanu D."/>
            <person name="Clum A."/>
            <person name="Salamov A."/>
            <person name="Andreopoulos B."/>
            <person name="Cheng J.F."/>
            <person name="Woyke T."/>
            <person name="Pelin A."/>
            <person name="Henrissat B."/>
            <person name="Reynolds N.K."/>
            <person name="Benny G.L."/>
            <person name="Smith M.E."/>
            <person name="James T.Y."/>
            <person name="Grigoriev I.V."/>
        </authorList>
    </citation>
    <scope>NUCLEOTIDE SEQUENCE [LARGE SCALE GENOMIC DNA]</scope>
    <source>
        <strain evidence="5 6">ATCC 52028</strain>
    </source>
</reference>
<evidence type="ECO:0000313" key="3">
    <source>
        <dbReference type="EMBL" id="RKO97583.1"/>
    </source>
</evidence>
<dbReference type="EMBL" id="ML009222">
    <property type="protein sequence ID" value="RKO97583.1"/>
    <property type="molecule type" value="Genomic_DNA"/>
</dbReference>
<keyword evidence="2" id="KW-1133">Transmembrane helix</keyword>
<feature type="transmembrane region" description="Helical" evidence="2">
    <location>
        <begin position="237"/>
        <end position="258"/>
    </location>
</feature>
<feature type="transmembrane region" description="Helical" evidence="2">
    <location>
        <begin position="30"/>
        <end position="53"/>
    </location>
</feature>
<keyword evidence="2" id="KW-0472">Membrane</keyword>
<reference evidence="4" key="2">
    <citation type="submission" date="2018-04" db="EMBL/GenBank/DDBJ databases">
        <title>Leveraging single-cell genomics to expand the Fungal Tree of Life.</title>
        <authorList>
            <consortium name="DOE Joint Genome Institute"/>
            <person name="Ahrendt S.R."/>
            <person name="Quandt C.A."/>
            <person name="Ciobanu D."/>
            <person name="Clum A."/>
            <person name="Salamov A."/>
            <person name="Andreopoulos B."/>
            <person name="Cheng J.-F."/>
            <person name="Woyke T."/>
            <person name="Pelin A."/>
            <person name="Henrissat B."/>
            <person name="Benny G.L."/>
            <person name="Smith M.E."/>
            <person name="James T.Y."/>
            <person name="Grigoriev I.V."/>
        </authorList>
    </citation>
    <scope>NUCLEOTIDE SEQUENCE</scope>
    <source>
        <strain evidence="4">ATCC 52028</strain>
    </source>
</reference>
<sequence length="508" mass="57379">MDPALLRELKHYTKEQIIATRLSWSSPTSLHIFALALSIVAATLVFPASWWVWKNRQDPVIHHRTFYVMAGEIVWATIMVIGIGGVAQPWPSWNPCPCVVYNMLVSGILFCHYAMDCSRAVLFYRLAQLNLAKMEGKVRSSPYEDRFIDTIGWLCSPQEYNRVTFRLRVLTERFKTQLVSDVTFGASQIRFKSSDPMSGSSRPAQETGISTQDSQGTEGAQMRHTTGQVRPREILNWLLKLAVIFAVGSLVGLILPMIQTGPLLQTLPMKYSYPFCFMNSWMVAVVLIVGAVTVILLSSLILFQPNDGMIIKTELVYFRPLIQGITICVAYREVKGLDYNTTHLIIMTALAMQLASVTLFPLCSIIGQSISKRRSIRAAASMNIRSAKDIEALWATKVGREVIGSITHAAYAYEIYRFLIDSNSPKCCQAPHARRIYETYICREAPFELNLRSRLIKEWEAAVARGEVKYELVAETRMGVFNDLLANYKHKIAAALVKLQTDETTYEY</sequence>
<keyword evidence="2" id="KW-0812">Transmembrane</keyword>
<dbReference type="InterPro" id="IPR036305">
    <property type="entry name" value="RGS_sf"/>
</dbReference>
<evidence type="ECO:0008006" key="7">
    <source>
        <dbReference type="Google" id="ProtNLM"/>
    </source>
</evidence>
<evidence type="ECO:0000256" key="2">
    <source>
        <dbReference type="SAM" id="Phobius"/>
    </source>
</evidence>
<feature type="transmembrane region" description="Helical" evidence="2">
    <location>
        <begin position="344"/>
        <end position="367"/>
    </location>
</feature>
<organism evidence="3 5">
    <name type="scientific">Caulochytrium protostelioides</name>
    <dbReference type="NCBI Taxonomy" id="1555241"/>
    <lineage>
        <taxon>Eukaryota</taxon>
        <taxon>Fungi</taxon>
        <taxon>Fungi incertae sedis</taxon>
        <taxon>Chytridiomycota</taxon>
        <taxon>Chytridiomycota incertae sedis</taxon>
        <taxon>Chytridiomycetes</taxon>
        <taxon>Caulochytriales</taxon>
        <taxon>Caulochytriaceae</taxon>
        <taxon>Caulochytrium</taxon>
    </lineage>
</organism>
<evidence type="ECO:0000313" key="6">
    <source>
        <dbReference type="Proteomes" id="UP000274922"/>
    </source>
</evidence>
<feature type="transmembrane region" description="Helical" evidence="2">
    <location>
        <begin position="99"/>
        <end position="115"/>
    </location>
</feature>
<dbReference type="Proteomes" id="UP000268535">
    <property type="component" value="Unassembled WGS sequence"/>
</dbReference>
<feature type="transmembrane region" description="Helical" evidence="2">
    <location>
        <begin position="65"/>
        <end position="87"/>
    </location>
</feature>
<evidence type="ECO:0000313" key="5">
    <source>
        <dbReference type="Proteomes" id="UP000268535"/>
    </source>
</evidence>
<dbReference type="AlphaFoldDB" id="A0A4P9WYX7"/>
<protein>
    <recommendedName>
        <fullName evidence="7">RGS domain-containing protein</fullName>
    </recommendedName>
</protein>
<proteinExistence type="predicted"/>